<keyword evidence="9" id="KW-1185">Reference proteome</keyword>
<proteinExistence type="predicted"/>
<organism evidence="8 9">
    <name type="scientific">Flavisolibacter ginsengisoli DSM 18119</name>
    <dbReference type="NCBI Taxonomy" id="1121884"/>
    <lineage>
        <taxon>Bacteria</taxon>
        <taxon>Pseudomonadati</taxon>
        <taxon>Bacteroidota</taxon>
        <taxon>Chitinophagia</taxon>
        <taxon>Chitinophagales</taxon>
        <taxon>Chitinophagaceae</taxon>
        <taxon>Flavisolibacter</taxon>
    </lineage>
</organism>
<dbReference type="PANTHER" id="PTHR48111:SF1">
    <property type="entry name" value="TWO-COMPONENT RESPONSE REGULATOR ORR33"/>
    <property type="match status" value="1"/>
</dbReference>
<evidence type="ECO:0000256" key="6">
    <source>
        <dbReference type="PROSITE-ProRule" id="PRU00169"/>
    </source>
</evidence>
<dbReference type="InterPro" id="IPR039420">
    <property type="entry name" value="WalR-like"/>
</dbReference>
<dbReference type="InterPro" id="IPR011006">
    <property type="entry name" value="CheY-like_superfamily"/>
</dbReference>
<reference evidence="8 9" key="1">
    <citation type="submission" date="2016-11" db="EMBL/GenBank/DDBJ databases">
        <authorList>
            <person name="Jaros S."/>
            <person name="Januszkiewicz K."/>
            <person name="Wedrychowicz H."/>
        </authorList>
    </citation>
    <scope>NUCLEOTIDE SEQUENCE [LARGE SCALE GENOMIC DNA]</scope>
    <source>
        <strain evidence="8 9">DSM 18119</strain>
    </source>
</reference>
<dbReference type="GO" id="GO:0000156">
    <property type="term" value="F:phosphorelay response regulator activity"/>
    <property type="evidence" value="ECO:0007669"/>
    <property type="project" value="TreeGrafter"/>
</dbReference>
<dbReference type="GO" id="GO:0006355">
    <property type="term" value="P:regulation of DNA-templated transcription"/>
    <property type="evidence" value="ECO:0007669"/>
    <property type="project" value="TreeGrafter"/>
</dbReference>
<dbReference type="OrthoDB" id="677887at2"/>
<dbReference type="GO" id="GO:0005829">
    <property type="term" value="C:cytosol"/>
    <property type="evidence" value="ECO:0007669"/>
    <property type="project" value="TreeGrafter"/>
</dbReference>
<dbReference type="Gene3D" id="3.40.50.2300">
    <property type="match status" value="1"/>
</dbReference>
<feature type="domain" description="Response regulatory" evidence="7">
    <location>
        <begin position="11"/>
        <end position="125"/>
    </location>
</feature>
<keyword evidence="2" id="KW-0902">Two-component regulatory system</keyword>
<evidence type="ECO:0000256" key="3">
    <source>
        <dbReference type="ARBA" id="ARBA00023015"/>
    </source>
</evidence>
<dbReference type="PROSITE" id="PS50110">
    <property type="entry name" value="RESPONSE_REGULATORY"/>
    <property type="match status" value="1"/>
</dbReference>
<dbReference type="InterPro" id="IPR001789">
    <property type="entry name" value="Sig_transdc_resp-reg_receiver"/>
</dbReference>
<evidence type="ECO:0000259" key="7">
    <source>
        <dbReference type="PROSITE" id="PS50110"/>
    </source>
</evidence>
<dbReference type="PANTHER" id="PTHR48111">
    <property type="entry name" value="REGULATOR OF RPOS"/>
    <property type="match status" value="1"/>
</dbReference>
<dbReference type="SUPFAM" id="SSF52172">
    <property type="entry name" value="CheY-like"/>
    <property type="match status" value="1"/>
</dbReference>
<keyword evidence="1 6" id="KW-0597">Phosphoprotein</keyword>
<dbReference type="CDD" id="cd00156">
    <property type="entry name" value="REC"/>
    <property type="match status" value="1"/>
</dbReference>
<dbReference type="GO" id="GO:0000976">
    <property type="term" value="F:transcription cis-regulatory region binding"/>
    <property type="evidence" value="ECO:0007669"/>
    <property type="project" value="TreeGrafter"/>
</dbReference>
<keyword evidence="5" id="KW-0804">Transcription</keyword>
<gene>
    <name evidence="8" type="ORF">SAMN02745131_02827</name>
</gene>
<feature type="modified residue" description="4-aspartylphosphate" evidence="6">
    <location>
        <position position="60"/>
    </location>
</feature>
<dbReference type="Proteomes" id="UP000184048">
    <property type="component" value="Unassembled WGS sequence"/>
</dbReference>
<sequence length="144" mass="16483">MCAEFRRLPKRILIIDDDLDLLMLLERQLDKQGYAVETAASLPEAEEILPQFLPDLVLLDININGEDGRQLCWKLKNSDDYPHSKVIIISGYDYSSGRAFLFGADDMLPKPFHMEYLLHRVNGFLDEGTININTMFPGKGTHRD</sequence>
<keyword evidence="4" id="KW-0238">DNA-binding</keyword>
<evidence type="ECO:0000313" key="8">
    <source>
        <dbReference type="EMBL" id="SHF51348.1"/>
    </source>
</evidence>
<evidence type="ECO:0000256" key="4">
    <source>
        <dbReference type="ARBA" id="ARBA00023125"/>
    </source>
</evidence>
<dbReference type="Pfam" id="PF00072">
    <property type="entry name" value="Response_reg"/>
    <property type="match status" value="1"/>
</dbReference>
<dbReference type="AlphaFoldDB" id="A0A1M5C9E3"/>
<evidence type="ECO:0000313" key="9">
    <source>
        <dbReference type="Proteomes" id="UP000184048"/>
    </source>
</evidence>
<evidence type="ECO:0000256" key="1">
    <source>
        <dbReference type="ARBA" id="ARBA00022553"/>
    </source>
</evidence>
<dbReference type="GO" id="GO:0032993">
    <property type="term" value="C:protein-DNA complex"/>
    <property type="evidence" value="ECO:0007669"/>
    <property type="project" value="TreeGrafter"/>
</dbReference>
<evidence type="ECO:0000256" key="5">
    <source>
        <dbReference type="ARBA" id="ARBA00023163"/>
    </source>
</evidence>
<dbReference type="EMBL" id="FQUU01000012">
    <property type="protein sequence ID" value="SHF51348.1"/>
    <property type="molecule type" value="Genomic_DNA"/>
</dbReference>
<dbReference type="SMART" id="SM00448">
    <property type="entry name" value="REC"/>
    <property type="match status" value="1"/>
</dbReference>
<accession>A0A1M5C9E3</accession>
<keyword evidence="3" id="KW-0805">Transcription regulation</keyword>
<dbReference type="STRING" id="1121884.SAMN02745131_02827"/>
<protein>
    <submittedName>
        <fullName evidence="8">Response regulator receiver domain-containing protein</fullName>
    </submittedName>
</protein>
<name>A0A1M5C9E3_9BACT</name>
<evidence type="ECO:0000256" key="2">
    <source>
        <dbReference type="ARBA" id="ARBA00023012"/>
    </source>
</evidence>
<dbReference type="RefSeq" id="WP_072835988.1">
    <property type="nucleotide sequence ID" value="NZ_FQUU01000012.1"/>
</dbReference>